<keyword evidence="3" id="KW-1185">Reference proteome</keyword>
<dbReference type="EnsemblPlants" id="OPUNC04G09180.1">
    <property type="protein sequence ID" value="OPUNC04G09180.1"/>
    <property type="gene ID" value="OPUNC04G09180"/>
</dbReference>
<dbReference type="Proteomes" id="UP000026962">
    <property type="component" value="Chromosome 4"/>
</dbReference>
<name>A0A0E0KQ17_ORYPU</name>
<feature type="region of interest" description="Disordered" evidence="1">
    <location>
        <begin position="1"/>
        <end position="49"/>
    </location>
</feature>
<accession>A0A0E0KQ17</accession>
<evidence type="ECO:0000256" key="1">
    <source>
        <dbReference type="SAM" id="MobiDB-lite"/>
    </source>
</evidence>
<proteinExistence type="predicted"/>
<reference evidence="2" key="1">
    <citation type="submission" date="2015-04" db="UniProtKB">
        <authorList>
            <consortium name="EnsemblPlants"/>
        </authorList>
    </citation>
    <scope>IDENTIFICATION</scope>
</reference>
<dbReference type="HOGENOM" id="CLU_2175111_0_0_1"/>
<sequence>MVGGGSPFSLEDSADGGAPRQPRERRVAQIRTSTIGSGNEACERRERRNEASMRWGNGCYVALSRSRQHGNPRGSGRLDPAYPDEVALGDYWRRQGEGTGSSCDTGQVRQ</sequence>
<evidence type="ECO:0000313" key="3">
    <source>
        <dbReference type="Proteomes" id="UP000026962"/>
    </source>
</evidence>
<reference evidence="2" key="2">
    <citation type="submission" date="2018-05" db="EMBL/GenBank/DDBJ databases">
        <title>OpunRS2 (Oryza punctata Reference Sequence Version 2).</title>
        <authorList>
            <person name="Zhang J."/>
            <person name="Kudrna D."/>
            <person name="Lee S."/>
            <person name="Talag J."/>
            <person name="Welchert J."/>
            <person name="Wing R.A."/>
        </authorList>
    </citation>
    <scope>NUCLEOTIDE SEQUENCE [LARGE SCALE GENOMIC DNA]</scope>
</reference>
<organism evidence="2">
    <name type="scientific">Oryza punctata</name>
    <name type="common">Red rice</name>
    <dbReference type="NCBI Taxonomy" id="4537"/>
    <lineage>
        <taxon>Eukaryota</taxon>
        <taxon>Viridiplantae</taxon>
        <taxon>Streptophyta</taxon>
        <taxon>Embryophyta</taxon>
        <taxon>Tracheophyta</taxon>
        <taxon>Spermatophyta</taxon>
        <taxon>Magnoliopsida</taxon>
        <taxon>Liliopsida</taxon>
        <taxon>Poales</taxon>
        <taxon>Poaceae</taxon>
        <taxon>BOP clade</taxon>
        <taxon>Oryzoideae</taxon>
        <taxon>Oryzeae</taxon>
        <taxon>Oryzinae</taxon>
        <taxon>Oryza</taxon>
    </lineage>
</organism>
<protein>
    <submittedName>
        <fullName evidence="2">Uncharacterized protein</fullName>
    </submittedName>
</protein>
<evidence type="ECO:0000313" key="2">
    <source>
        <dbReference type="EnsemblPlants" id="OPUNC04G09180.1"/>
    </source>
</evidence>
<dbReference type="AlphaFoldDB" id="A0A0E0KQ17"/>
<dbReference type="Gramene" id="OPUNC04G09180.1">
    <property type="protein sequence ID" value="OPUNC04G09180.1"/>
    <property type="gene ID" value="OPUNC04G09180"/>
</dbReference>